<proteinExistence type="predicted"/>
<evidence type="ECO:0000313" key="1">
    <source>
        <dbReference type="EMBL" id="CUN50971.1"/>
    </source>
</evidence>
<name>A0A173XGN0_9FIRM</name>
<dbReference type="EMBL" id="CYZL01000001">
    <property type="protein sequence ID" value="CUN50971.1"/>
    <property type="molecule type" value="Genomic_DNA"/>
</dbReference>
<reference evidence="1 2" key="1">
    <citation type="submission" date="2015-09" db="EMBL/GenBank/DDBJ databases">
        <authorList>
            <consortium name="Pathogen Informatics"/>
        </authorList>
    </citation>
    <scope>NUCLEOTIDE SEQUENCE [LARGE SCALE GENOMIC DNA]</scope>
    <source>
        <strain evidence="1 2">2789STDY5834835</strain>
    </source>
</reference>
<protein>
    <submittedName>
        <fullName evidence="1">Uncharacterized protein</fullName>
    </submittedName>
</protein>
<gene>
    <name evidence="1" type="ORF">ERS852450_00126</name>
</gene>
<organism evidence="1 2">
    <name type="scientific">Anaerobutyricum hallii</name>
    <dbReference type="NCBI Taxonomy" id="39488"/>
    <lineage>
        <taxon>Bacteria</taxon>
        <taxon>Bacillati</taxon>
        <taxon>Bacillota</taxon>
        <taxon>Clostridia</taxon>
        <taxon>Lachnospirales</taxon>
        <taxon>Lachnospiraceae</taxon>
        <taxon>Anaerobutyricum</taxon>
    </lineage>
</organism>
<accession>A0A173XGN0</accession>
<dbReference type="RefSeq" id="WP_055297811.1">
    <property type="nucleotide sequence ID" value="NZ_BLYK01000002.1"/>
</dbReference>
<dbReference type="Proteomes" id="UP000095679">
    <property type="component" value="Unassembled WGS sequence"/>
</dbReference>
<dbReference type="AlphaFoldDB" id="A0A173XGN0"/>
<evidence type="ECO:0000313" key="2">
    <source>
        <dbReference type="Proteomes" id="UP000095679"/>
    </source>
</evidence>
<sequence>MKKDNIKVTPEVLLLTAILGVPTGEVKKDGSRERFYPSSGPVGSKIDLVDECVSILKRGSAPVKKGKLKMSDIEEEEKSGIQLKMF</sequence>